<dbReference type="Gene3D" id="3.30.1490.490">
    <property type="match status" value="1"/>
</dbReference>
<feature type="compositionally biased region" description="Polar residues" evidence="8">
    <location>
        <begin position="223"/>
        <end position="237"/>
    </location>
</feature>
<dbReference type="GO" id="GO:0000122">
    <property type="term" value="P:negative regulation of transcription by RNA polymerase II"/>
    <property type="evidence" value="ECO:0007669"/>
    <property type="project" value="TreeGrafter"/>
</dbReference>
<feature type="domain" description="Zinc finger C2H2 LYAR-type" evidence="9">
    <location>
        <begin position="42"/>
        <end position="69"/>
    </location>
</feature>
<keyword evidence="3" id="KW-0677">Repeat</keyword>
<dbReference type="InterPro" id="IPR039999">
    <property type="entry name" value="LYAR"/>
</dbReference>
<protein>
    <recommendedName>
        <fullName evidence="9">Zinc finger C2H2 LYAR-type domain-containing protein</fullName>
    </recommendedName>
</protein>
<evidence type="ECO:0000313" key="10">
    <source>
        <dbReference type="EMBL" id="KAF2242769.1"/>
    </source>
</evidence>
<gene>
    <name evidence="10" type="ORF">BU26DRAFT_570823</name>
</gene>
<keyword evidence="2" id="KW-0479">Metal-binding</keyword>
<feature type="region of interest" description="Disordered" evidence="8">
    <location>
        <begin position="305"/>
        <end position="461"/>
    </location>
</feature>
<accession>A0A6A6HY10</accession>
<name>A0A6A6HY10_9PLEO</name>
<dbReference type="SUPFAM" id="SSF57667">
    <property type="entry name" value="beta-beta-alpha zinc fingers"/>
    <property type="match status" value="1"/>
</dbReference>
<evidence type="ECO:0000256" key="1">
    <source>
        <dbReference type="ARBA" id="ARBA00004123"/>
    </source>
</evidence>
<comment type="subcellular location">
    <subcellularLocation>
        <location evidence="1">Nucleus</location>
    </subcellularLocation>
</comment>
<feature type="compositionally biased region" description="Basic and acidic residues" evidence="8">
    <location>
        <begin position="430"/>
        <end position="440"/>
    </location>
</feature>
<keyword evidence="11" id="KW-1185">Reference proteome</keyword>
<evidence type="ECO:0000256" key="2">
    <source>
        <dbReference type="ARBA" id="ARBA00022723"/>
    </source>
</evidence>
<evidence type="ECO:0000256" key="4">
    <source>
        <dbReference type="ARBA" id="ARBA00022771"/>
    </source>
</evidence>
<feature type="compositionally biased region" description="Basic and acidic residues" evidence="8">
    <location>
        <begin position="401"/>
        <end position="417"/>
    </location>
</feature>
<feature type="region of interest" description="Disordered" evidence="8">
    <location>
        <begin position="223"/>
        <end position="274"/>
    </location>
</feature>
<dbReference type="PANTHER" id="PTHR13100">
    <property type="entry name" value="CELL GROWTH-REGULATING NUCLEOLAR PROTEIN LYAR"/>
    <property type="match status" value="1"/>
</dbReference>
<keyword evidence="4 7" id="KW-0863">Zinc-finger</keyword>
<dbReference type="GO" id="GO:0006364">
    <property type="term" value="P:rRNA processing"/>
    <property type="evidence" value="ECO:0007669"/>
    <property type="project" value="TreeGrafter"/>
</dbReference>
<evidence type="ECO:0000256" key="7">
    <source>
        <dbReference type="PROSITE-ProRule" id="PRU01145"/>
    </source>
</evidence>
<dbReference type="GO" id="GO:0003677">
    <property type="term" value="F:DNA binding"/>
    <property type="evidence" value="ECO:0007669"/>
    <property type="project" value="InterPro"/>
</dbReference>
<dbReference type="AlphaFoldDB" id="A0A6A6HY10"/>
<evidence type="ECO:0000259" key="9">
    <source>
        <dbReference type="Pfam" id="PF08790"/>
    </source>
</evidence>
<organism evidence="10 11">
    <name type="scientific">Trematosphaeria pertusa</name>
    <dbReference type="NCBI Taxonomy" id="390896"/>
    <lineage>
        <taxon>Eukaryota</taxon>
        <taxon>Fungi</taxon>
        <taxon>Dikarya</taxon>
        <taxon>Ascomycota</taxon>
        <taxon>Pezizomycotina</taxon>
        <taxon>Dothideomycetes</taxon>
        <taxon>Pleosporomycetidae</taxon>
        <taxon>Pleosporales</taxon>
        <taxon>Massarineae</taxon>
        <taxon>Trematosphaeriaceae</taxon>
        <taxon>Trematosphaeria</taxon>
    </lineage>
</organism>
<evidence type="ECO:0000313" key="11">
    <source>
        <dbReference type="Proteomes" id="UP000800094"/>
    </source>
</evidence>
<dbReference type="GO" id="GO:0005730">
    <property type="term" value="C:nucleolus"/>
    <property type="evidence" value="ECO:0007669"/>
    <property type="project" value="TreeGrafter"/>
</dbReference>
<dbReference type="InterPro" id="IPR036236">
    <property type="entry name" value="Znf_C2H2_sf"/>
</dbReference>
<dbReference type="InterPro" id="IPR014898">
    <property type="entry name" value="Znf_C2H2_LYAR"/>
</dbReference>
<dbReference type="PANTHER" id="PTHR13100:SF10">
    <property type="entry name" value="CELL GROWTH-REGULATING NUCLEOLAR PROTEIN"/>
    <property type="match status" value="1"/>
</dbReference>
<dbReference type="PROSITE" id="PS51804">
    <property type="entry name" value="ZF_C2HC_LYAR"/>
    <property type="match status" value="1"/>
</dbReference>
<feature type="compositionally biased region" description="Basic and acidic residues" evidence="8">
    <location>
        <begin position="345"/>
        <end position="388"/>
    </location>
</feature>
<sequence>MANRSSRGQPAKWAYRREINCGDVLTKKKLDGHRNQCYGASFTCLDCMVHFEGTSYRAHTSCITEDQKYQGKLYKEKKKPQHQKKDSAQQNNSQALVPRTAYVEDAPDAETGAVAIVDAPPRAPTPPPASASLGYEETAALPPVNVFDFLEASENLNPSRTHLPVDESRMIEDSIPPPYQEEEPQPVLDVLKFQVTDDEHYAENGFTYDDEPVRPTSERYHSSYNVREQDPSFNFTTPAPKPKHNRTKSRDKGLDTTIKKEERKRKRNSPAELDMSLVRAQQERDVMMANTPPVLHSGLTGGLSRMLARPEFPPSPEYSGDYVENSPLSPMKRAKQGASKAFLRAQKEFEIQQEKDRKAELRGGKAREKEEKKEKERGRERERRERKASTALVKIKPKMKKRDDSTREIRKHRDGDRRRRRQYSSSPSPARERRTLKAIEYHPSASQSPPPDSNGQLILRPNGDIAPVKTEVEARAELFMSFVTKGPESERGMSVNKTLKRYHRERYERWDREISKADEEKELWKSLRLRRNDRGEVVLFFAPPESA</sequence>
<evidence type="ECO:0000256" key="5">
    <source>
        <dbReference type="ARBA" id="ARBA00022833"/>
    </source>
</evidence>
<dbReference type="GeneID" id="54587398"/>
<dbReference type="RefSeq" id="XP_033677773.1">
    <property type="nucleotide sequence ID" value="XM_033834068.1"/>
</dbReference>
<dbReference type="EMBL" id="ML987207">
    <property type="protein sequence ID" value="KAF2242769.1"/>
    <property type="molecule type" value="Genomic_DNA"/>
</dbReference>
<evidence type="ECO:0000256" key="8">
    <source>
        <dbReference type="SAM" id="MobiDB-lite"/>
    </source>
</evidence>
<keyword evidence="5" id="KW-0862">Zinc</keyword>
<evidence type="ECO:0000256" key="6">
    <source>
        <dbReference type="ARBA" id="ARBA00023242"/>
    </source>
</evidence>
<feature type="compositionally biased region" description="Basic and acidic residues" evidence="8">
    <location>
        <begin position="248"/>
        <end position="261"/>
    </location>
</feature>
<dbReference type="GO" id="GO:0008270">
    <property type="term" value="F:zinc ion binding"/>
    <property type="evidence" value="ECO:0007669"/>
    <property type="project" value="UniProtKB-KW"/>
</dbReference>
<reference evidence="10" key="1">
    <citation type="journal article" date="2020" name="Stud. Mycol.">
        <title>101 Dothideomycetes genomes: a test case for predicting lifestyles and emergence of pathogens.</title>
        <authorList>
            <person name="Haridas S."/>
            <person name="Albert R."/>
            <person name="Binder M."/>
            <person name="Bloem J."/>
            <person name="Labutti K."/>
            <person name="Salamov A."/>
            <person name="Andreopoulos B."/>
            <person name="Baker S."/>
            <person name="Barry K."/>
            <person name="Bills G."/>
            <person name="Bluhm B."/>
            <person name="Cannon C."/>
            <person name="Castanera R."/>
            <person name="Culley D."/>
            <person name="Daum C."/>
            <person name="Ezra D."/>
            <person name="Gonzalez J."/>
            <person name="Henrissat B."/>
            <person name="Kuo A."/>
            <person name="Liang C."/>
            <person name="Lipzen A."/>
            <person name="Lutzoni F."/>
            <person name="Magnuson J."/>
            <person name="Mondo S."/>
            <person name="Nolan M."/>
            <person name="Ohm R."/>
            <person name="Pangilinan J."/>
            <person name="Park H.-J."/>
            <person name="Ramirez L."/>
            <person name="Alfaro M."/>
            <person name="Sun H."/>
            <person name="Tritt A."/>
            <person name="Yoshinaga Y."/>
            <person name="Zwiers L.-H."/>
            <person name="Turgeon B."/>
            <person name="Goodwin S."/>
            <person name="Spatafora J."/>
            <person name="Crous P."/>
            <person name="Grigoriev I."/>
        </authorList>
    </citation>
    <scope>NUCLEOTIDE SEQUENCE</scope>
    <source>
        <strain evidence="10">CBS 122368</strain>
    </source>
</reference>
<evidence type="ECO:0000256" key="3">
    <source>
        <dbReference type="ARBA" id="ARBA00022737"/>
    </source>
</evidence>
<dbReference type="Proteomes" id="UP000800094">
    <property type="component" value="Unassembled WGS sequence"/>
</dbReference>
<dbReference type="OrthoDB" id="21474at2759"/>
<feature type="region of interest" description="Disordered" evidence="8">
    <location>
        <begin position="74"/>
        <end position="96"/>
    </location>
</feature>
<dbReference type="Pfam" id="PF08790">
    <property type="entry name" value="zf-LYAR"/>
    <property type="match status" value="1"/>
</dbReference>
<keyword evidence="6" id="KW-0539">Nucleus</keyword>
<proteinExistence type="predicted"/>